<organism evidence="6 7">
    <name type="scientific">Acidiluteibacter ferrifornacis</name>
    <dbReference type="NCBI Taxonomy" id="2692424"/>
    <lineage>
        <taxon>Bacteria</taxon>
        <taxon>Pseudomonadati</taxon>
        <taxon>Bacteroidota</taxon>
        <taxon>Flavobacteriia</taxon>
        <taxon>Flavobacteriales</taxon>
        <taxon>Cryomorphaceae</taxon>
        <taxon>Acidiluteibacter</taxon>
    </lineage>
</organism>
<gene>
    <name evidence="6" type="ORF">GQN54_03060</name>
</gene>
<keyword evidence="7" id="KW-1185">Reference proteome</keyword>
<comment type="similarity">
    <text evidence="1">Belongs to the pseudouridine synthase RsuA family.</text>
</comment>
<dbReference type="InterPro" id="IPR050343">
    <property type="entry name" value="RsuA_PseudoU_synthase"/>
</dbReference>
<dbReference type="InterPro" id="IPR002942">
    <property type="entry name" value="S4_RNA-bd"/>
</dbReference>
<keyword evidence="2" id="KW-0413">Isomerase</keyword>
<dbReference type="EMBL" id="WWNE01000004">
    <property type="protein sequence ID" value="NBG65080.1"/>
    <property type="molecule type" value="Genomic_DNA"/>
</dbReference>
<dbReference type="SMART" id="SM00363">
    <property type="entry name" value="S4"/>
    <property type="match status" value="1"/>
</dbReference>
<dbReference type="InterPro" id="IPR020103">
    <property type="entry name" value="PsdUridine_synth_cat_dom_sf"/>
</dbReference>
<accession>A0A6N9NIP9</accession>
<dbReference type="Gene3D" id="3.30.70.580">
    <property type="entry name" value="Pseudouridine synthase I, catalytic domain, N-terminal subdomain"/>
    <property type="match status" value="1"/>
</dbReference>
<evidence type="ECO:0000256" key="1">
    <source>
        <dbReference type="ARBA" id="ARBA00008348"/>
    </source>
</evidence>
<dbReference type="AlphaFoldDB" id="A0A6N9NIP9"/>
<protein>
    <submittedName>
        <fullName evidence="6">Pseudouridine synthase</fullName>
    </submittedName>
</protein>
<dbReference type="SUPFAM" id="SSF55120">
    <property type="entry name" value="Pseudouridine synthase"/>
    <property type="match status" value="1"/>
</dbReference>
<evidence type="ECO:0000313" key="6">
    <source>
        <dbReference type="EMBL" id="NBG65080.1"/>
    </source>
</evidence>
<keyword evidence="3" id="KW-0694">RNA-binding</keyword>
<feature type="compositionally biased region" description="Basic and acidic residues" evidence="4">
    <location>
        <begin position="31"/>
        <end position="112"/>
    </location>
</feature>
<feature type="region of interest" description="Disordered" evidence="4">
    <location>
        <begin position="1"/>
        <end position="125"/>
    </location>
</feature>
<dbReference type="CDD" id="cd00165">
    <property type="entry name" value="S4"/>
    <property type="match status" value="1"/>
</dbReference>
<evidence type="ECO:0000259" key="5">
    <source>
        <dbReference type="SMART" id="SM00363"/>
    </source>
</evidence>
<name>A0A6N9NIP9_9FLAO</name>
<sequence length="372" mass="41285">MREQSNRGEGKKDGKGKFENKRGGGKSTRSKSGDAKKSDRSFSPRSEKKPFVKGKFEGKKSSSKSEFEESFDGEKSTKSFTNKPEKKTGKFGAKKGDQKFQDRGKFNKEGGYKKSSPNRPRTEAEGIRINRYLSNAGVATRRDADDLILAGTVTINGKVVTQLGVKVMPGDEVTFEGTKLKKDTKRYILLNKPKDFVAATFDPKGRKTVMNLIAKACKEPVAPVGKMERMATGVLLLTNDSDLSRKLSNPNHAVKRIFHIGLDKKVSSDHLQLLETGVQLEEGVVKFDEVSLVGQDKKEVGLELNLGKNSAVKRAFESLGYEVSKIDCVYFAGLTKKDLPRGNWKHLDQEELSLLMRLPSGKNKTTSKPDFR</sequence>
<dbReference type="Gene3D" id="3.30.70.1560">
    <property type="entry name" value="Alpha-L RNA-binding motif"/>
    <property type="match status" value="1"/>
</dbReference>
<proteinExistence type="inferred from homology"/>
<dbReference type="GO" id="GO:0000455">
    <property type="term" value="P:enzyme-directed rRNA pseudouridine synthesis"/>
    <property type="evidence" value="ECO:0007669"/>
    <property type="project" value="UniProtKB-ARBA"/>
</dbReference>
<dbReference type="GO" id="GO:0120159">
    <property type="term" value="F:rRNA pseudouridine synthase activity"/>
    <property type="evidence" value="ECO:0007669"/>
    <property type="project" value="UniProtKB-ARBA"/>
</dbReference>
<feature type="domain" description="RNA-binding S4" evidence="5">
    <location>
        <begin position="127"/>
        <end position="189"/>
    </location>
</feature>
<dbReference type="InterPro" id="IPR042092">
    <property type="entry name" value="PsdUridine_s_RsuA/RluB/E/F_cat"/>
</dbReference>
<dbReference type="PANTHER" id="PTHR47683:SF2">
    <property type="entry name" value="RNA-BINDING S4 DOMAIN-CONTAINING PROTEIN"/>
    <property type="match status" value="1"/>
</dbReference>
<dbReference type="InterPro" id="IPR020094">
    <property type="entry name" value="TruA/RsuA/RluB/E/F_N"/>
</dbReference>
<evidence type="ECO:0000313" key="7">
    <source>
        <dbReference type="Proteomes" id="UP000470771"/>
    </source>
</evidence>
<feature type="compositionally biased region" description="Basic and acidic residues" evidence="4">
    <location>
        <begin position="1"/>
        <end position="22"/>
    </location>
</feature>
<dbReference type="Pfam" id="PF00849">
    <property type="entry name" value="PseudoU_synth_2"/>
    <property type="match status" value="1"/>
</dbReference>
<dbReference type="PROSITE" id="PS50889">
    <property type="entry name" value="S4"/>
    <property type="match status" value="1"/>
</dbReference>
<evidence type="ECO:0000256" key="3">
    <source>
        <dbReference type="PROSITE-ProRule" id="PRU00182"/>
    </source>
</evidence>
<evidence type="ECO:0000256" key="4">
    <source>
        <dbReference type="SAM" id="MobiDB-lite"/>
    </source>
</evidence>
<dbReference type="GO" id="GO:0003723">
    <property type="term" value="F:RNA binding"/>
    <property type="evidence" value="ECO:0007669"/>
    <property type="project" value="UniProtKB-KW"/>
</dbReference>
<dbReference type="InterPro" id="IPR006145">
    <property type="entry name" value="PsdUridine_synth_RsuA/RluA"/>
</dbReference>
<evidence type="ECO:0000256" key="2">
    <source>
        <dbReference type="ARBA" id="ARBA00023235"/>
    </source>
</evidence>
<comment type="caution">
    <text evidence="6">The sequence shown here is derived from an EMBL/GenBank/DDBJ whole genome shotgun (WGS) entry which is preliminary data.</text>
</comment>
<dbReference type="Gene3D" id="3.10.290.10">
    <property type="entry name" value="RNA-binding S4 domain"/>
    <property type="match status" value="1"/>
</dbReference>
<dbReference type="SUPFAM" id="SSF55174">
    <property type="entry name" value="Alpha-L RNA-binding motif"/>
    <property type="match status" value="1"/>
</dbReference>
<reference evidence="6 7" key="1">
    <citation type="submission" date="2019-12" db="EMBL/GenBank/DDBJ databases">
        <authorList>
            <person name="Zhao J."/>
        </authorList>
    </citation>
    <scope>NUCLEOTIDE SEQUENCE [LARGE SCALE GENOMIC DNA]</scope>
    <source>
        <strain evidence="6 7">S-15</strain>
    </source>
</reference>
<dbReference type="InterPro" id="IPR036986">
    <property type="entry name" value="S4_RNA-bd_sf"/>
</dbReference>
<dbReference type="Proteomes" id="UP000470771">
    <property type="component" value="Unassembled WGS sequence"/>
</dbReference>
<dbReference type="FunFam" id="3.10.290.10:FF:000003">
    <property type="entry name" value="Pseudouridine synthase"/>
    <property type="match status" value="1"/>
</dbReference>
<dbReference type="RefSeq" id="WP_160631877.1">
    <property type="nucleotide sequence ID" value="NZ_WWNE01000004.1"/>
</dbReference>
<dbReference type="PANTHER" id="PTHR47683">
    <property type="entry name" value="PSEUDOURIDINE SYNTHASE FAMILY PROTEIN-RELATED"/>
    <property type="match status" value="1"/>
</dbReference>
<dbReference type="Pfam" id="PF01479">
    <property type="entry name" value="S4"/>
    <property type="match status" value="1"/>
</dbReference>